<protein>
    <submittedName>
        <fullName evidence="1">Uncharacterized protein</fullName>
    </submittedName>
</protein>
<accession>A0AA35VYA4</accession>
<gene>
    <name evidence="1" type="ORF">LSALG_LOCUS9947</name>
</gene>
<keyword evidence="2" id="KW-1185">Reference proteome</keyword>
<dbReference type="AlphaFoldDB" id="A0AA35VYA4"/>
<proteinExistence type="predicted"/>
<sequence length="207" mass="23967">MFSSFAFDFTAAARCHNQPCESISSNYSTTVIISPVNLNPALTHDAVLIKLSMCVFFGHDNHQDFYVSISKKKFTIMHIDPKSSKDLHDFKSKNILVESDRYQLGRPLHLSLSECEREYHTGCLREYKKIYLKVCFHFGGIGIGITYSDVKWIVFLGKDVSDDNNRIPKNIFVRKRGSGAPRWSYFSRWFCFKVELLFKMVLFSSFD</sequence>
<evidence type="ECO:0000313" key="2">
    <source>
        <dbReference type="Proteomes" id="UP001177003"/>
    </source>
</evidence>
<dbReference type="EMBL" id="OX465077">
    <property type="protein sequence ID" value="CAI9269578.1"/>
    <property type="molecule type" value="Genomic_DNA"/>
</dbReference>
<evidence type="ECO:0000313" key="1">
    <source>
        <dbReference type="EMBL" id="CAI9269578.1"/>
    </source>
</evidence>
<name>A0AA35VYA4_LACSI</name>
<dbReference type="Proteomes" id="UP001177003">
    <property type="component" value="Chromosome 1"/>
</dbReference>
<reference evidence="1" key="1">
    <citation type="submission" date="2023-04" db="EMBL/GenBank/DDBJ databases">
        <authorList>
            <person name="Vijverberg K."/>
            <person name="Xiong W."/>
            <person name="Schranz E."/>
        </authorList>
    </citation>
    <scope>NUCLEOTIDE SEQUENCE</scope>
</reference>
<organism evidence="1 2">
    <name type="scientific">Lactuca saligna</name>
    <name type="common">Willowleaf lettuce</name>
    <dbReference type="NCBI Taxonomy" id="75948"/>
    <lineage>
        <taxon>Eukaryota</taxon>
        <taxon>Viridiplantae</taxon>
        <taxon>Streptophyta</taxon>
        <taxon>Embryophyta</taxon>
        <taxon>Tracheophyta</taxon>
        <taxon>Spermatophyta</taxon>
        <taxon>Magnoliopsida</taxon>
        <taxon>eudicotyledons</taxon>
        <taxon>Gunneridae</taxon>
        <taxon>Pentapetalae</taxon>
        <taxon>asterids</taxon>
        <taxon>campanulids</taxon>
        <taxon>Asterales</taxon>
        <taxon>Asteraceae</taxon>
        <taxon>Cichorioideae</taxon>
        <taxon>Cichorieae</taxon>
        <taxon>Lactucinae</taxon>
        <taxon>Lactuca</taxon>
    </lineage>
</organism>